<protein>
    <submittedName>
        <fullName evidence="3">Uncharacterized protein DUF4280</fullName>
    </submittedName>
</protein>
<evidence type="ECO:0000313" key="4">
    <source>
        <dbReference type="Proteomes" id="UP000295832"/>
    </source>
</evidence>
<dbReference type="Pfam" id="PF14107">
    <property type="entry name" value="DUF4280"/>
    <property type="match status" value="1"/>
</dbReference>
<dbReference type="RefSeq" id="WP_134114598.1">
    <property type="nucleotide sequence ID" value="NZ_SOEG01000002.1"/>
</dbReference>
<name>A0A4R8HL30_9FIRM</name>
<accession>A0A4R8HL30</accession>
<dbReference type="STRING" id="926561.GCA_000379025_01956"/>
<feature type="coiled-coil region" evidence="1">
    <location>
        <begin position="46"/>
        <end position="73"/>
    </location>
</feature>
<evidence type="ECO:0000313" key="3">
    <source>
        <dbReference type="EMBL" id="TDX58984.1"/>
    </source>
</evidence>
<organism evidence="3 4">
    <name type="scientific">Orenia marismortui</name>
    <dbReference type="NCBI Taxonomy" id="46469"/>
    <lineage>
        <taxon>Bacteria</taxon>
        <taxon>Bacillati</taxon>
        <taxon>Bacillota</taxon>
        <taxon>Clostridia</taxon>
        <taxon>Halanaerobiales</taxon>
        <taxon>Halobacteroidaceae</taxon>
        <taxon>Orenia</taxon>
    </lineage>
</organism>
<feature type="region of interest" description="Disordered" evidence="2">
    <location>
        <begin position="1158"/>
        <end position="1180"/>
    </location>
</feature>
<evidence type="ECO:0000256" key="2">
    <source>
        <dbReference type="SAM" id="MobiDB-lite"/>
    </source>
</evidence>
<dbReference type="InterPro" id="IPR025460">
    <property type="entry name" value="DUF4280"/>
</dbReference>
<proteinExistence type="predicted"/>
<keyword evidence="4" id="KW-1185">Reference proteome</keyword>
<reference evidence="3 4" key="1">
    <citation type="submission" date="2019-03" db="EMBL/GenBank/DDBJ databases">
        <title>Subsurface microbial communities from deep shales in Ohio and West Virginia, USA.</title>
        <authorList>
            <person name="Wrighton K."/>
        </authorList>
    </citation>
    <scope>NUCLEOTIDE SEQUENCE [LARGE SCALE GENOMIC DNA]</scope>
    <source>
        <strain evidence="3 4">MSL 6dP</strain>
    </source>
</reference>
<evidence type="ECO:0000256" key="1">
    <source>
        <dbReference type="SAM" id="Coils"/>
    </source>
</evidence>
<comment type="caution">
    <text evidence="3">The sequence shown here is derived from an EMBL/GenBank/DDBJ whole genome shotgun (WGS) entry which is preliminary data.</text>
</comment>
<dbReference type="Proteomes" id="UP000295832">
    <property type="component" value="Unassembled WGS sequence"/>
</dbReference>
<dbReference type="EMBL" id="SOEG01000002">
    <property type="protein sequence ID" value="TDX58984.1"/>
    <property type="molecule type" value="Genomic_DNA"/>
</dbReference>
<gene>
    <name evidence="3" type="ORF">C7959_102122</name>
</gene>
<keyword evidence="1" id="KW-0175">Coiled coil</keyword>
<sequence>MGVLDIDVPPIPGKEGTYEYDNGNIIYKVKGQIDGTVVAPYIPPKRKMVNNELEDLEEYNKRITADVNRVIDEIETNKDQVDNKARKHAINSTYELGDTGLTFASAFKKAEKLFSGSKGELTKKDISIPGIMVKSANAGMEEIKRDIVGDLEEGFSLGDFFAKYGPALNEAIWTFGYGYGKNGLTNRHLLYMVYLVKKNNILNAFAAEIMEMTMVKGLYILHEAILVSNPNIRDKDGFFKKVKKYTKAVGKETMDLLRAIQGLFWIFISGAVSDLIKEKVDNTIFSTCDEAIMGLLDIKEDNKKSIEKQEINKDYTENFEEVYNKYYQQLDQVLKTSLAKVKNMEIDLGEELEDTFGDFLEKLKNRYSIISKIFGADKAYTVYNMQNIGDDGIKVVKEEKIDGPGIGYGSKIVIGEGAVQWGNVQLFSKFQKKSKRKNIKPRKGSSVTEVFAHLAVNTKEGNYVTRQVAQAGVLATQLNFLRKDLIFTEKRETKFEGLLRLHGDIDDISALVQNMIDNGIKIENISDFVAYFDEEGKRELEEYIKDLESDKSNNTSLSSPKRERYAMIIYEGEKKEKDGEVKARQITIGYPYKSDKTRVDYVELLIEKLSNIYDNTKNTYLTSKNSIIFGDRTFGGTIDCDLFRVKKIKLSEVAKEKGVVELEKRRGRLKSNQEYIGDFISIEEVIKYNNEHNKGPYKVGISPRGDYLILYMASSSAASSTSVYLFGNLLGRFILGSNANDIKDVKFPYEEYIANNSIFYGSANKNDLPEGTQDKFEFWVGTNHSYSYTKRKNNNLEESEQKVSNPNGKIIINGEEIGISLSRIEKGKKKNKNLLWRIGSFINKVFSDNSDQLNYRETIKKDDGRTLELIYTYKFGFSKKGNPNSIIGNMDIKVYPSLRIEYRYIGYGEYNHLVIKDFSDGDYGINIPDKGEVILGTRFKGELNSEGIELDNINIDEIVSKGRGKVKIDQDYIKAQNLNQITEEDDDNRWISTLSEGDTLWDVAVSHFGDGSRWRELEKEDGSNFSEEETENLPIGTKVYGHDEDSMEIKGYQDQAGRKYTKDAEGNLYITYLEEDNRTETLSILGFQEGDYGLWIANQAPYYLEDGEIIRRSDGEKGKQGEVLGLEENKFLKEEERIKEDFLWIYAGEKIVFPKEQAAKAEQANQEEKSDTNNSSSASWATNTAVAAKNSEDNNKIKMPEDVDISITSSPGSKGSTLYVCSGAKLQCNQGDQEGSLTVVAGHNIKLQDNLMASIMDNQPMTNISPFGKCKSMSNPTVAAATAANHGHLKPMPCQPNIVTPWINGKMNVKVAGNPALLECSKLNCAYAGIIKITDPAQDLVKG</sequence>